<sequence>MKNNSKNCLHIQVYNLSAQDKWHRHNNRYLPLCTCRFKVPPAIEIFRDKIICITGFEDERSNLHGGRRRASKSEEILNTRVNSKEDITKITNVPIVGEISDNDEMDNLVVAKTG</sequence>
<dbReference type="Proteomes" id="UP000253209">
    <property type="component" value="Unassembled WGS sequence"/>
</dbReference>
<proteinExistence type="predicted"/>
<accession>A0A367GPY4</accession>
<dbReference type="AlphaFoldDB" id="A0A367GPY4"/>
<reference evidence="1 2" key="1">
    <citation type="submission" date="2018-05" db="EMBL/GenBank/DDBJ databases">
        <title>Mucilaginibacter hurinus sp. nov., isolated from briquette warehouse soil.</title>
        <authorList>
            <person name="Choi L."/>
        </authorList>
    </citation>
    <scope>NUCLEOTIDE SEQUENCE [LARGE SCALE GENOMIC DNA]</scope>
    <source>
        <strain evidence="1 2">ZR32</strain>
    </source>
</reference>
<protein>
    <submittedName>
        <fullName evidence="1">Uncharacterized protein</fullName>
    </submittedName>
</protein>
<evidence type="ECO:0000313" key="2">
    <source>
        <dbReference type="Proteomes" id="UP000253209"/>
    </source>
</evidence>
<name>A0A367GPY4_9SPHI</name>
<gene>
    <name evidence="1" type="ORF">DJ568_09165</name>
</gene>
<evidence type="ECO:0000313" key="1">
    <source>
        <dbReference type="EMBL" id="RCH55340.1"/>
    </source>
</evidence>
<dbReference type="EMBL" id="QGDC01000004">
    <property type="protein sequence ID" value="RCH55340.1"/>
    <property type="molecule type" value="Genomic_DNA"/>
</dbReference>
<comment type="caution">
    <text evidence="1">The sequence shown here is derived from an EMBL/GenBank/DDBJ whole genome shotgun (WGS) entry which is preliminary data.</text>
</comment>
<organism evidence="1 2">
    <name type="scientific">Mucilaginibacter hurinus</name>
    <dbReference type="NCBI Taxonomy" id="2201324"/>
    <lineage>
        <taxon>Bacteria</taxon>
        <taxon>Pseudomonadati</taxon>
        <taxon>Bacteroidota</taxon>
        <taxon>Sphingobacteriia</taxon>
        <taxon>Sphingobacteriales</taxon>
        <taxon>Sphingobacteriaceae</taxon>
        <taxon>Mucilaginibacter</taxon>
    </lineage>
</organism>
<keyword evidence="2" id="KW-1185">Reference proteome</keyword>